<feature type="region of interest" description="Disordered" evidence="1">
    <location>
        <begin position="270"/>
        <end position="336"/>
    </location>
</feature>
<feature type="compositionally biased region" description="Polar residues" evidence="1">
    <location>
        <begin position="437"/>
        <end position="463"/>
    </location>
</feature>
<dbReference type="InterPro" id="IPR023393">
    <property type="entry name" value="START-like_dom_sf"/>
</dbReference>
<dbReference type="SUPFAM" id="SSF55961">
    <property type="entry name" value="Bet v1-like"/>
    <property type="match status" value="1"/>
</dbReference>
<evidence type="ECO:0000256" key="1">
    <source>
        <dbReference type="SAM" id="MobiDB-lite"/>
    </source>
</evidence>
<feature type="compositionally biased region" description="Low complexity" evidence="1">
    <location>
        <begin position="464"/>
        <end position="474"/>
    </location>
</feature>
<sequence>MAALQQALKSLGPAQYPDIPLDNINDFISSTFRDAQLIVDSVPIPAPAGEQSGRERSSTTASTASSASEISVSSARPSPPPSNIQLLQKEWKPVKLNPKDNPLGMSVYRLPGTDGKGAWFARRSIHEGLGFKKWKRGLEMEFPETLKVQGGPGEGNIRGIGGERRVEYKEIPGAGKIEVYHLSAQFPGPTTPRDFVTLLITSDHALESTGDGQEVPRHFMVVSKPCLHPDTPVREGYIRGQYESVEMIREIPLKRPPKRVSSLINLGQNQRARANTSIGKDAVLRNASRSFPPRIDEEEETSGSRPRSRGKTISFAESRGAGAKGEAYDVPPEDDELESNPVEWIMITRSDPGGSVPRFLVERGTPGGIVNDASKFLDWCCSTDIEALEEEVTSPGHEEHDHEKDLQEYQTNGHLVGIDSETQSLAENKSATSTLGSLVTDDSANGGVTITATNPSTIPTHIPSQLSSSSTNSSLEQHDRPTAVRRRSTSSISTVSSSSSYASAVEGRLKSHTSRDQRLDEDKKFNADASSISSSKAQSKTELAQEKEIQKLEERKEKLIEKLKQVHERADFKKSDDRGSVEDSIRKAEERYDRELKKHEEKYKKELEKVQRKQDKERKKVEDRNRKNLEKDERSRMLQELEALRADVVKLTREKEAFQAQVGELQAQNTALAAKLGRVGGAGEQLLKEIREEVGRGGRLRASSLKGLGKIAGSPRSSSRELKDGEKISVDGN</sequence>
<accession>A0A3E2H0F0</accession>
<dbReference type="OMA" id="MNPVEWI"/>
<feature type="compositionally biased region" description="Low complexity" evidence="1">
    <location>
        <begin position="529"/>
        <end position="540"/>
    </location>
</feature>
<feature type="compositionally biased region" description="Basic and acidic residues" evidence="1">
    <location>
        <begin position="718"/>
        <end position="733"/>
    </location>
</feature>
<feature type="region of interest" description="Disordered" evidence="1">
    <location>
        <begin position="706"/>
        <end position="733"/>
    </location>
</feature>
<dbReference type="STRING" id="5539.A0A3E2H0F0"/>
<organism evidence="3 4">
    <name type="scientific">Scytalidium lignicola</name>
    <name type="common">Hyphomycete</name>
    <dbReference type="NCBI Taxonomy" id="5539"/>
    <lineage>
        <taxon>Eukaryota</taxon>
        <taxon>Fungi</taxon>
        <taxon>Dikarya</taxon>
        <taxon>Ascomycota</taxon>
        <taxon>Pezizomycotina</taxon>
        <taxon>Leotiomycetes</taxon>
        <taxon>Leotiomycetes incertae sedis</taxon>
        <taxon>Scytalidium</taxon>
    </lineage>
</organism>
<protein>
    <recommendedName>
        <fullName evidence="2">DUF3074 domain-containing protein</fullName>
    </recommendedName>
</protein>
<dbReference type="InterPro" id="IPR051213">
    <property type="entry name" value="START_lipid_transfer"/>
</dbReference>
<dbReference type="AlphaFoldDB" id="A0A3E2H0F0"/>
<feature type="domain" description="DUF3074" evidence="2">
    <location>
        <begin position="119"/>
        <end position="379"/>
    </location>
</feature>
<feature type="compositionally biased region" description="Low complexity" evidence="1">
    <location>
        <begin position="58"/>
        <end position="76"/>
    </location>
</feature>
<proteinExistence type="predicted"/>
<feature type="region of interest" description="Disordered" evidence="1">
    <location>
        <begin position="437"/>
        <end position="548"/>
    </location>
</feature>
<dbReference type="PANTHER" id="PTHR19308">
    <property type="entry name" value="PHOSPHATIDYLCHOLINE TRANSFER PROTEIN"/>
    <property type="match status" value="1"/>
</dbReference>
<comment type="caution">
    <text evidence="3">The sequence shown here is derived from an EMBL/GenBank/DDBJ whole genome shotgun (WGS) entry which is preliminary data.</text>
</comment>
<gene>
    <name evidence="3" type="ORF">B7463_g9524</name>
</gene>
<dbReference type="Pfam" id="PF11274">
    <property type="entry name" value="DUF3074"/>
    <property type="match status" value="1"/>
</dbReference>
<name>A0A3E2H0F0_SCYLI</name>
<dbReference type="PANTHER" id="PTHR19308:SF14">
    <property type="entry name" value="START DOMAIN-CONTAINING PROTEIN"/>
    <property type="match status" value="1"/>
</dbReference>
<feature type="region of interest" description="Disordered" evidence="1">
    <location>
        <begin position="565"/>
        <end position="636"/>
    </location>
</feature>
<dbReference type="InterPro" id="IPR024500">
    <property type="entry name" value="DUF3074"/>
</dbReference>
<evidence type="ECO:0000313" key="4">
    <source>
        <dbReference type="Proteomes" id="UP000258309"/>
    </source>
</evidence>
<dbReference type="Gene3D" id="3.30.530.20">
    <property type="match status" value="1"/>
</dbReference>
<reference evidence="3 4" key="1">
    <citation type="submission" date="2018-05" db="EMBL/GenBank/DDBJ databases">
        <title>Draft genome sequence of Scytalidium lignicola DSM 105466, a ubiquitous saprotrophic fungus.</title>
        <authorList>
            <person name="Buettner E."/>
            <person name="Gebauer A.M."/>
            <person name="Hofrichter M."/>
            <person name="Liers C."/>
            <person name="Kellner H."/>
        </authorList>
    </citation>
    <scope>NUCLEOTIDE SEQUENCE [LARGE SCALE GENOMIC DNA]</scope>
    <source>
        <strain evidence="3 4">DSM 105466</strain>
    </source>
</reference>
<feature type="compositionally biased region" description="Low complexity" evidence="1">
    <location>
        <begin position="489"/>
        <end position="505"/>
    </location>
</feature>
<dbReference type="OrthoDB" id="5403181at2759"/>
<keyword evidence="4" id="KW-1185">Reference proteome</keyword>
<dbReference type="Proteomes" id="UP000258309">
    <property type="component" value="Unassembled WGS sequence"/>
</dbReference>
<feature type="non-terminal residue" evidence="3">
    <location>
        <position position="1"/>
    </location>
</feature>
<dbReference type="EMBL" id="NCSJ02000239">
    <property type="protein sequence ID" value="RFU26821.1"/>
    <property type="molecule type" value="Genomic_DNA"/>
</dbReference>
<evidence type="ECO:0000259" key="2">
    <source>
        <dbReference type="Pfam" id="PF11274"/>
    </source>
</evidence>
<feature type="region of interest" description="Disordered" evidence="1">
    <location>
        <begin position="44"/>
        <end position="83"/>
    </location>
</feature>
<feature type="non-terminal residue" evidence="3">
    <location>
        <position position="733"/>
    </location>
</feature>
<feature type="compositionally biased region" description="Basic and acidic residues" evidence="1">
    <location>
        <begin position="507"/>
        <end position="526"/>
    </location>
</feature>
<evidence type="ECO:0000313" key="3">
    <source>
        <dbReference type="EMBL" id="RFU26821.1"/>
    </source>
</evidence>